<sequence>MEWFGLCYKSFQVTDLTIVEFEVRWRKYSKLKFTLKNRINRHAISTDFR</sequence>
<evidence type="ECO:0000313" key="2">
    <source>
        <dbReference type="Proteomes" id="UP000006329"/>
    </source>
</evidence>
<name>A0A0E2BA01_9LEPT</name>
<comment type="caution">
    <text evidence="1">The sequence shown here is derived from an EMBL/GenBank/DDBJ whole genome shotgun (WGS) entry which is preliminary data.</text>
</comment>
<keyword evidence="2" id="KW-1185">Reference proteome</keyword>
<organism evidence="1 2">
    <name type="scientific">Leptospira santarosai str. MOR084</name>
    <dbReference type="NCBI Taxonomy" id="1049984"/>
    <lineage>
        <taxon>Bacteria</taxon>
        <taxon>Pseudomonadati</taxon>
        <taxon>Spirochaetota</taxon>
        <taxon>Spirochaetia</taxon>
        <taxon>Leptospirales</taxon>
        <taxon>Leptospiraceae</taxon>
        <taxon>Leptospira</taxon>
    </lineage>
</organism>
<proteinExistence type="predicted"/>
<dbReference type="AlphaFoldDB" id="A0A0E2BA01"/>
<reference evidence="1" key="1">
    <citation type="submission" date="2012-10" db="EMBL/GenBank/DDBJ databases">
        <authorList>
            <person name="Harkins D.M."/>
            <person name="Durkin A.S."/>
            <person name="Brinkac L.M."/>
            <person name="Haft D.H."/>
            <person name="Selengut J.D."/>
            <person name="Sanka R."/>
            <person name="DePew J."/>
            <person name="Purushe J."/>
            <person name="Matthias M.A."/>
            <person name="Vinetz J.M."/>
            <person name="Sutton G.G."/>
            <person name="Nierman W.C."/>
            <person name="Fouts D.E."/>
        </authorList>
    </citation>
    <scope>NUCLEOTIDE SEQUENCE [LARGE SCALE GENOMIC DNA]</scope>
    <source>
        <strain evidence="1">MOR084</strain>
    </source>
</reference>
<dbReference type="Proteomes" id="UP000006329">
    <property type="component" value="Unassembled WGS sequence"/>
</dbReference>
<gene>
    <name evidence="1" type="ORF">LEP1GSC179_3967</name>
</gene>
<dbReference type="EMBL" id="AHON02000078">
    <property type="protein sequence ID" value="EKO32163.1"/>
    <property type="molecule type" value="Genomic_DNA"/>
</dbReference>
<evidence type="ECO:0000313" key="1">
    <source>
        <dbReference type="EMBL" id="EKO32163.1"/>
    </source>
</evidence>
<protein>
    <submittedName>
        <fullName evidence="1">Uncharacterized protein</fullName>
    </submittedName>
</protein>
<accession>A0A0E2BA01</accession>